<keyword evidence="3 8" id="KW-0378">Hydrolase</keyword>
<accession>A0ABW0HZP4</accession>
<dbReference type="InterPro" id="IPR013737">
    <property type="entry name" value="Bac_rhamnosid_N"/>
</dbReference>
<dbReference type="InterPro" id="IPR008902">
    <property type="entry name" value="Rhamnosid_concanavalin"/>
</dbReference>
<evidence type="ECO:0000256" key="3">
    <source>
        <dbReference type="ARBA" id="ARBA00022801"/>
    </source>
</evidence>
<dbReference type="InterPro" id="IPR016007">
    <property type="entry name" value="Alpha_rhamnosid"/>
</dbReference>
<dbReference type="InterPro" id="IPR012341">
    <property type="entry name" value="6hp_glycosidase-like_sf"/>
</dbReference>
<evidence type="ECO:0000259" key="5">
    <source>
        <dbReference type="Pfam" id="PF08531"/>
    </source>
</evidence>
<dbReference type="PANTHER" id="PTHR33307">
    <property type="entry name" value="ALPHA-RHAMNOSIDASE (EUROFUNG)"/>
    <property type="match status" value="1"/>
</dbReference>
<protein>
    <recommendedName>
        <fullName evidence="2">alpha-L-rhamnosidase</fullName>
        <ecNumber evidence="2">3.2.1.40</ecNumber>
    </recommendedName>
</protein>
<sequence length="764" mass="86429">MNANVKDQQAAIGHRPELSVLWEADWIWRSRRIRINDFAYFRKEIKISEALVSAELFYSAHHTAKVYVNGIRLGGYVSPAPTNPEKRKAYLAYDVRELLAEGSNCLTADAHYLGGGGQNYYDGKPGFRLQLHLKYADGEEVIVKSDTTWQVLKDAPHEIGTPYQQNRRISAIERYDARKLDPAWRYAGYRQAGATAKAKLAKIGRQEWPMSIQRIPEGTVEEEIVCVKLPTPKVGDDAGENPQIFDPGRIVSGWPRIKLKGIAGVTIRLRMSEDLDENGRVKHNVTNEHSDNYYDEYTMRGDETETWQPDFSFKAFRYVEVTGYPDEIVSGELTVSWAHTGMACVGSFSCSDEHLNRLYAAAIRTQKNNTLGQTVDCPHREQAQYTADTDLQAEALLYNFDAIDVVEKTLADFADAQFADGTFPFVAPINYENKDFTLQIPEWDLHYATLMWKVYEASGDVGVLERFYPTAHRMVDYFVGIRDTHTGLVPLDKGWHISDWPYPSVEHIGEHLTVQQIKLVQALEIVSRSADLIGRKDEAVHYANLASELSKRIVAQLYDSEKKRYRDSSESSATHQGVSAIALLAGLVPQEDRAAAIASVAGQQWECRTVLSLPLLRMLFENGREAEAFALLDRREYPGWGHMIVQGAQTMWEGWEDIESHSHAWNGYPARLLQEYVVGIQSEAPGFAKVVIRPYLPDSLTFAEAEIWTPLGIVYARWERIDGELRVRTRIPDGMEARLSIKLSADKTNESTLKPGENVWMAID</sequence>
<feature type="domain" description="Alpha-L-rhamnosidase C-terminal" evidence="7">
    <location>
        <begin position="679"/>
        <end position="749"/>
    </location>
</feature>
<evidence type="ECO:0000259" key="6">
    <source>
        <dbReference type="Pfam" id="PF17389"/>
    </source>
</evidence>
<dbReference type="RefSeq" id="WP_378137896.1">
    <property type="nucleotide sequence ID" value="NZ_JBHSMI010000052.1"/>
</dbReference>
<dbReference type="Gene3D" id="2.60.420.10">
    <property type="entry name" value="Maltose phosphorylase, domain 3"/>
    <property type="match status" value="1"/>
</dbReference>
<dbReference type="EC" id="3.2.1.40" evidence="2"/>
<evidence type="ECO:0000313" key="9">
    <source>
        <dbReference type="Proteomes" id="UP001596113"/>
    </source>
</evidence>
<dbReference type="InterPro" id="IPR008928">
    <property type="entry name" value="6-hairpin_glycosidase_sf"/>
</dbReference>
<dbReference type="InterPro" id="IPR035396">
    <property type="entry name" value="Bac_rhamnosid6H"/>
</dbReference>
<evidence type="ECO:0000259" key="7">
    <source>
        <dbReference type="Pfam" id="PF17390"/>
    </source>
</evidence>
<feature type="domain" description="Alpha-L-rhamnosidase concanavalin-like" evidence="4">
    <location>
        <begin position="241"/>
        <end position="333"/>
    </location>
</feature>
<gene>
    <name evidence="8" type="ORF">ACFPOF_25215</name>
</gene>
<dbReference type="InterPro" id="IPR035398">
    <property type="entry name" value="Bac_rhamnosid_C"/>
</dbReference>
<dbReference type="EMBL" id="JBHSMI010000052">
    <property type="protein sequence ID" value="MFC5406054.1"/>
    <property type="molecule type" value="Genomic_DNA"/>
</dbReference>
<dbReference type="Pfam" id="PF05592">
    <property type="entry name" value="Bac_rhamnosid"/>
    <property type="match status" value="1"/>
</dbReference>
<evidence type="ECO:0000256" key="1">
    <source>
        <dbReference type="ARBA" id="ARBA00001445"/>
    </source>
</evidence>
<dbReference type="Pfam" id="PF17390">
    <property type="entry name" value="Bac_rhamnosid_C"/>
    <property type="match status" value="1"/>
</dbReference>
<dbReference type="Pfam" id="PF17389">
    <property type="entry name" value="Bac_rhamnosid6H"/>
    <property type="match status" value="1"/>
</dbReference>
<dbReference type="Pfam" id="PF08531">
    <property type="entry name" value="Bac_rhamnosid_N"/>
    <property type="match status" value="1"/>
</dbReference>
<evidence type="ECO:0000256" key="2">
    <source>
        <dbReference type="ARBA" id="ARBA00012652"/>
    </source>
</evidence>
<evidence type="ECO:0000259" key="4">
    <source>
        <dbReference type="Pfam" id="PF05592"/>
    </source>
</evidence>
<reference evidence="9" key="1">
    <citation type="journal article" date="2019" name="Int. J. Syst. Evol. Microbiol.">
        <title>The Global Catalogue of Microorganisms (GCM) 10K type strain sequencing project: providing services to taxonomists for standard genome sequencing and annotation.</title>
        <authorList>
            <consortium name="The Broad Institute Genomics Platform"/>
            <consortium name="The Broad Institute Genome Sequencing Center for Infectious Disease"/>
            <person name="Wu L."/>
            <person name="Ma J."/>
        </authorList>
    </citation>
    <scope>NUCLEOTIDE SEQUENCE [LARGE SCALE GENOMIC DNA]</scope>
    <source>
        <strain evidence="9">CGMCC 1.18575</strain>
    </source>
</reference>
<proteinExistence type="predicted"/>
<organism evidence="8 9">
    <name type="scientific">Cohnella soli</name>
    <dbReference type="NCBI Taxonomy" id="425005"/>
    <lineage>
        <taxon>Bacteria</taxon>
        <taxon>Bacillati</taxon>
        <taxon>Bacillota</taxon>
        <taxon>Bacilli</taxon>
        <taxon>Bacillales</taxon>
        <taxon>Paenibacillaceae</taxon>
        <taxon>Cohnella</taxon>
    </lineage>
</organism>
<feature type="domain" description="Alpha-L-rhamnosidase six-hairpin glycosidase" evidence="6">
    <location>
        <begin position="345"/>
        <end position="677"/>
    </location>
</feature>
<keyword evidence="9" id="KW-1185">Reference proteome</keyword>
<dbReference type="PANTHER" id="PTHR33307:SF6">
    <property type="entry name" value="ALPHA-RHAMNOSIDASE (EUROFUNG)-RELATED"/>
    <property type="match status" value="1"/>
</dbReference>
<dbReference type="Proteomes" id="UP001596113">
    <property type="component" value="Unassembled WGS sequence"/>
</dbReference>
<comment type="caution">
    <text evidence="8">The sequence shown here is derived from an EMBL/GenBank/DDBJ whole genome shotgun (WGS) entry which is preliminary data.</text>
</comment>
<comment type="catalytic activity">
    <reaction evidence="1">
        <text>Hydrolysis of terminal non-reducing alpha-L-rhamnose residues in alpha-L-rhamnosides.</text>
        <dbReference type="EC" id="3.2.1.40"/>
    </reaction>
</comment>
<feature type="domain" description="Bacterial alpha-L-rhamnosidase N-terminal" evidence="5">
    <location>
        <begin position="52"/>
        <end position="194"/>
    </location>
</feature>
<dbReference type="Gene3D" id="2.60.120.260">
    <property type="entry name" value="Galactose-binding domain-like"/>
    <property type="match status" value="2"/>
</dbReference>
<dbReference type="Gene3D" id="1.50.10.10">
    <property type="match status" value="1"/>
</dbReference>
<evidence type="ECO:0000313" key="8">
    <source>
        <dbReference type="EMBL" id="MFC5406054.1"/>
    </source>
</evidence>
<dbReference type="SUPFAM" id="SSF48208">
    <property type="entry name" value="Six-hairpin glycosidases"/>
    <property type="match status" value="1"/>
</dbReference>
<name>A0ABW0HZP4_9BACL</name>
<dbReference type="GO" id="GO:0016787">
    <property type="term" value="F:hydrolase activity"/>
    <property type="evidence" value="ECO:0007669"/>
    <property type="project" value="UniProtKB-KW"/>
</dbReference>